<dbReference type="KEGG" id="vg:26623403"/>
<keyword evidence="1" id="KW-1277">Toxin-antitoxin system</keyword>
<accession>A0A0K2CYZ8</accession>
<protein>
    <submittedName>
        <fullName evidence="7">Toxin HicA</fullName>
    </submittedName>
</protein>
<dbReference type="Proteomes" id="UP000201675">
    <property type="component" value="Segment"/>
</dbReference>
<evidence type="ECO:0000256" key="1">
    <source>
        <dbReference type="ARBA" id="ARBA00022649"/>
    </source>
</evidence>
<dbReference type="Pfam" id="PF07927">
    <property type="entry name" value="HicA_toxin"/>
    <property type="match status" value="1"/>
</dbReference>
<reference evidence="7 8" key="1">
    <citation type="journal article" date="2015" name="Genome Announc.">
        <title>Complete Genome Sequences of Nine Phages Capable of Infecting Paenibacillus larvae, the Causative Agent of American Foulbrood Disease in Honeybees.</title>
        <authorList>
            <person name="Tsourkas P.K."/>
            <person name="Yost D.G."/>
            <person name="Krohn A."/>
            <person name="LeBlanc L."/>
            <person name="Zhang A."/>
            <person name="Stamereilers C."/>
            <person name="Amy P.S."/>
        </authorList>
    </citation>
    <scope>NUCLEOTIDE SEQUENCE [LARGE SCALE GENOMIC DNA]</scope>
</reference>
<organism evidence="7 8">
    <name type="scientific">Paenibacillus phage Vegas</name>
    <dbReference type="NCBI Taxonomy" id="1636261"/>
    <lineage>
        <taxon>Viruses</taxon>
        <taxon>Duplodnaviria</taxon>
        <taxon>Heunggongvirae</taxon>
        <taxon>Uroviricota</taxon>
        <taxon>Caudoviricetes</taxon>
        <taxon>Gochnauervirinae</taxon>
        <taxon>Vegasvirus</taxon>
        <taxon>Vegasvirus vegas</taxon>
    </lineage>
</organism>
<dbReference type="GO" id="GO:0004519">
    <property type="term" value="F:endonuclease activity"/>
    <property type="evidence" value="ECO:0007669"/>
    <property type="project" value="UniProtKB-KW"/>
</dbReference>
<dbReference type="SUPFAM" id="SSF54786">
    <property type="entry name" value="YcfA/nrd intein domain"/>
    <property type="match status" value="1"/>
</dbReference>
<evidence type="ECO:0000256" key="4">
    <source>
        <dbReference type="ARBA" id="ARBA00022801"/>
    </source>
</evidence>
<evidence type="ECO:0000256" key="3">
    <source>
        <dbReference type="ARBA" id="ARBA00022759"/>
    </source>
</evidence>
<evidence type="ECO:0000256" key="5">
    <source>
        <dbReference type="ARBA" id="ARBA00022884"/>
    </source>
</evidence>
<dbReference type="InterPro" id="IPR038570">
    <property type="entry name" value="HicA_sf"/>
</dbReference>
<evidence type="ECO:0000256" key="6">
    <source>
        <dbReference type="ARBA" id="ARBA00023016"/>
    </source>
</evidence>
<keyword evidence="3" id="KW-0255">Endonuclease</keyword>
<dbReference type="InterPro" id="IPR012933">
    <property type="entry name" value="HicA_mRNA_interferase"/>
</dbReference>
<sequence length="74" mass="8628">MARIDKIVQKMKNRPNGVRLEEIMTVLNHNGYILVRTKGSHHHFRNEQGDLITLPRQNPLKAAYVRDVLKRIGK</sequence>
<evidence type="ECO:0000313" key="7">
    <source>
        <dbReference type="EMBL" id="ALA12725.1"/>
    </source>
</evidence>
<dbReference type="GO" id="GO:0016787">
    <property type="term" value="F:hydrolase activity"/>
    <property type="evidence" value="ECO:0007669"/>
    <property type="project" value="UniProtKB-KW"/>
</dbReference>
<dbReference type="GeneID" id="26623403"/>
<keyword evidence="2" id="KW-0540">Nuclease</keyword>
<dbReference type="GO" id="GO:0003729">
    <property type="term" value="F:mRNA binding"/>
    <property type="evidence" value="ECO:0007669"/>
    <property type="project" value="InterPro"/>
</dbReference>
<proteinExistence type="predicted"/>
<keyword evidence="6" id="KW-0346">Stress response</keyword>
<evidence type="ECO:0000256" key="2">
    <source>
        <dbReference type="ARBA" id="ARBA00022722"/>
    </source>
</evidence>
<dbReference type="EMBL" id="KT361654">
    <property type="protein sequence ID" value="ALA12725.1"/>
    <property type="molecule type" value="Genomic_DNA"/>
</dbReference>
<gene>
    <name evidence="7" type="ORF">VEGAS_81</name>
</gene>
<name>A0A0K2CYZ8_9CAUD</name>
<evidence type="ECO:0000313" key="8">
    <source>
        <dbReference type="Proteomes" id="UP000201675"/>
    </source>
</evidence>
<dbReference type="RefSeq" id="YP_009196180.1">
    <property type="nucleotide sequence ID" value="NC_028767.1"/>
</dbReference>
<dbReference type="Gene3D" id="3.30.920.30">
    <property type="entry name" value="Hypothetical protein"/>
    <property type="match status" value="1"/>
</dbReference>
<keyword evidence="8" id="KW-1185">Reference proteome</keyword>
<keyword evidence="5" id="KW-0694">RNA-binding</keyword>
<keyword evidence="4" id="KW-0378">Hydrolase</keyword>